<sequence length="486" mass="51256">MIPLPRRSAARRTAVASGLALTLGLAAGAFTLTTFAASPAQALCPRDDTDCGPDIDPVDPADPTPPPPVQPVARFGWRVPSLGGTVSTPSPASTGSLVLDACASNGGPSGTAAYQWAIHDVASGRTTSYSSTSCRTTVGGRPLNGHWTADLRVVANDGSVATASHDLPFRDSLVVQLGDSAASGEGNPTHARPAAFDDNQCDRSSNAAAQLAANRRRSQLGPHATLTLWNLACSGAAIVTAPNGHGGVLRPYGGQQPAYGPVLPPQVDQLRALMSASGRQPDAVLVTAGANDTGWADLVIQCYWMNKIGLGLVVCERELGYDVQARLGLVEPAFRQLSNRLHTQLPDLPDSRIYLTEYWDATHDDRTATTDPIAGPGYSWWCPRDAMAPAASSRKWGYRNVVVPLNAHIQRAAGEHGWHYVGGIMGDFRRHGLCATNPWVVSPTESRGRQGNFNGSWHANLAGQQDIATRLLGSGAFDVSVRAPAF</sequence>
<name>A0ABU2BXS9_9ACTN</name>
<feature type="chain" id="PRO_5046274371" description="SGNH hydrolase-type esterase domain-containing protein" evidence="2">
    <location>
        <begin position="37"/>
        <end position="486"/>
    </location>
</feature>
<feature type="region of interest" description="Disordered" evidence="1">
    <location>
        <begin position="46"/>
        <end position="66"/>
    </location>
</feature>
<dbReference type="EMBL" id="JAVDYG010000001">
    <property type="protein sequence ID" value="MDR7363215.1"/>
    <property type="molecule type" value="Genomic_DNA"/>
</dbReference>
<keyword evidence="2" id="KW-0732">Signal</keyword>
<gene>
    <name evidence="3" type="ORF">J2S63_002768</name>
</gene>
<reference evidence="3 4" key="1">
    <citation type="submission" date="2023-07" db="EMBL/GenBank/DDBJ databases">
        <title>Sequencing the genomes of 1000 actinobacteria strains.</title>
        <authorList>
            <person name="Klenk H.-P."/>
        </authorList>
    </citation>
    <scope>NUCLEOTIDE SEQUENCE [LARGE SCALE GENOMIC DNA]</scope>
    <source>
        <strain evidence="3 4">DSM 19426</strain>
    </source>
</reference>
<dbReference type="RefSeq" id="WP_310303333.1">
    <property type="nucleotide sequence ID" value="NZ_BAAAPS010000003.1"/>
</dbReference>
<evidence type="ECO:0000256" key="1">
    <source>
        <dbReference type="SAM" id="MobiDB-lite"/>
    </source>
</evidence>
<dbReference type="SUPFAM" id="SSF52266">
    <property type="entry name" value="SGNH hydrolase"/>
    <property type="match status" value="1"/>
</dbReference>
<proteinExistence type="predicted"/>
<dbReference type="Gene3D" id="3.40.50.1110">
    <property type="entry name" value="SGNH hydrolase"/>
    <property type="match status" value="1"/>
</dbReference>
<feature type="compositionally biased region" description="Acidic residues" evidence="1">
    <location>
        <begin position="50"/>
        <end position="59"/>
    </location>
</feature>
<dbReference type="PANTHER" id="PTHR37981:SF1">
    <property type="entry name" value="SGNH HYDROLASE-TYPE ESTERASE DOMAIN-CONTAINING PROTEIN"/>
    <property type="match status" value="1"/>
</dbReference>
<organism evidence="3 4">
    <name type="scientific">Nocardioides marmoribigeumensis</name>
    <dbReference type="NCBI Taxonomy" id="433649"/>
    <lineage>
        <taxon>Bacteria</taxon>
        <taxon>Bacillati</taxon>
        <taxon>Actinomycetota</taxon>
        <taxon>Actinomycetes</taxon>
        <taxon>Propionibacteriales</taxon>
        <taxon>Nocardioidaceae</taxon>
        <taxon>Nocardioides</taxon>
    </lineage>
</organism>
<dbReference type="InterPro" id="IPR037460">
    <property type="entry name" value="SEST-like"/>
</dbReference>
<evidence type="ECO:0000313" key="4">
    <source>
        <dbReference type="Proteomes" id="UP001183648"/>
    </source>
</evidence>
<keyword evidence="4" id="KW-1185">Reference proteome</keyword>
<feature type="signal peptide" evidence="2">
    <location>
        <begin position="1"/>
        <end position="36"/>
    </location>
</feature>
<accession>A0ABU2BXS9</accession>
<comment type="caution">
    <text evidence="3">The sequence shown here is derived from an EMBL/GenBank/DDBJ whole genome shotgun (WGS) entry which is preliminary data.</text>
</comment>
<evidence type="ECO:0008006" key="5">
    <source>
        <dbReference type="Google" id="ProtNLM"/>
    </source>
</evidence>
<dbReference type="PANTHER" id="PTHR37981">
    <property type="entry name" value="LIPASE 2"/>
    <property type="match status" value="1"/>
</dbReference>
<dbReference type="InterPro" id="IPR036514">
    <property type="entry name" value="SGNH_hydro_sf"/>
</dbReference>
<dbReference type="Pfam" id="PF00657">
    <property type="entry name" value="Lipase_GDSL"/>
    <property type="match status" value="1"/>
</dbReference>
<feature type="region of interest" description="Disordered" evidence="1">
    <location>
        <begin position="181"/>
        <end position="203"/>
    </location>
</feature>
<dbReference type="InterPro" id="IPR001087">
    <property type="entry name" value="GDSL"/>
</dbReference>
<evidence type="ECO:0000313" key="3">
    <source>
        <dbReference type="EMBL" id="MDR7363215.1"/>
    </source>
</evidence>
<protein>
    <recommendedName>
        <fullName evidence="5">SGNH hydrolase-type esterase domain-containing protein</fullName>
    </recommendedName>
</protein>
<evidence type="ECO:0000256" key="2">
    <source>
        <dbReference type="SAM" id="SignalP"/>
    </source>
</evidence>
<dbReference type="Proteomes" id="UP001183648">
    <property type="component" value="Unassembled WGS sequence"/>
</dbReference>